<reference evidence="1 2" key="1">
    <citation type="submission" date="2018-12" db="EMBL/GenBank/DDBJ databases">
        <authorList>
            <consortium name="Pathogen Informatics"/>
        </authorList>
    </citation>
    <scope>NUCLEOTIDE SEQUENCE [LARGE SCALE GENOMIC DNA]</scope>
    <source>
        <strain evidence="1 2">NCTC6754</strain>
    </source>
</reference>
<gene>
    <name evidence="1" type="ORF">NCTC6754_05734</name>
</gene>
<evidence type="ECO:0000313" key="1">
    <source>
        <dbReference type="EMBL" id="VEB59071.1"/>
    </source>
</evidence>
<organism evidence="1 2">
    <name type="scientific">Salmonella enterica I</name>
    <dbReference type="NCBI Taxonomy" id="59201"/>
    <lineage>
        <taxon>Bacteria</taxon>
        <taxon>Pseudomonadati</taxon>
        <taxon>Pseudomonadota</taxon>
        <taxon>Gammaproteobacteria</taxon>
        <taxon>Enterobacterales</taxon>
        <taxon>Enterobacteriaceae</taxon>
        <taxon>Salmonella</taxon>
    </lineage>
</organism>
<proteinExistence type="predicted"/>
<sequence length="64" mass="7026">MRLIISGKISDEMKSWQSVPGATKATWLLPYSLNGESLQNKYIRVRIISDKGNAKGNTATSDAN</sequence>
<dbReference type="Proteomes" id="UP000269208">
    <property type="component" value="Chromosome"/>
</dbReference>
<accession>A0A447U2L2</accession>
<dbReference type="EMBL" id="LR134190">
    <property type="protein sequence ID" value="VEB59071.1"/>
    <property type="molecule type" value="Genomic_DNA"/>
</dbReference>
<name>A0A447U2L2_SALET</name>
<dbReference type="AlphaFoldDB" id="A0A447U2L2"/>
<evidence type="ECO:0000313" key="2">
    <source>
        <dbReference type="Proteomes" id="UP000269208"/>
    </source>
</evidence>
<protein>
    <submittedName>
        <fullName evidence="1">Invasin</fullName>
    </submittedName>
</protein>